<dbReference type="EMBL" id="WSFT01000048">
    <property type="protein sequence ID" value="MBS4539369.1"/>
    <property type="molecule type" value="Genomic_DNA"/>
</dbReference>
<evidence type="ECO:0000259" key="2">
    <source>
        <dbReference type="PROSITE" id="PS51841"/>
    </source>
</evidence>
<organism evidence="3 4">
    <name type="scientific">Anaeromonas frigoriresistens</name>
    <dbReference type="NCBI Taxonomy" id="2683708"/>
    <lineage>
        <taxon>Bacteria</taxon>
        <taxon>Bacillati</taxon>
        <taxon>Bacillota</taxon>
        <taxon>Tissierellia</taxon>
        <taxon>Tissierellales</taxon>
        <taxon>Thermohalobacteraceae</taxon>
        <taxon>Anaeromonas</taxon>
    </lineage>
</organism>
<feature type="domain" description="LTD" evidence="2">
    <location>
        <begin position="29"/>
        <end position="161"/>
    </location>
</feature>
<proteinExistence type="predicted"/>
<keyword evidence="3" id="KW-0418">Kinase</keyword>
<name>A0A942UU99_9FIRM</name>
<gene>
    <name evidence="3" type="ORF">GOQ27_12910</name>
</gene>
<dbReference type="InterPro" id="IPR036415">
    <property type="entry name" value="Lamin_tail_dom_sf"/>
</dbReference>
<feature type="transmembrane region" description="Helical" evidence="1">
    <location>
        <begin position="7"/>
        <end position="24"/>
    </location>
</feature>
<keyword evidence="1" id="KW-0812">Transmembrane</keyword>
<comment type="caution">
    <text evidence="3">The sequence shown here is derived from an EMBL/GenBank/DDBJ whole genome shotgun (WGS) entry which is preliminary data.</text>
</comment>
<dbReference type="InterPro" id="IPR001322">
    <property type="entry name" value="Lamin_tail_dom"/>
</dbReference>
<sequence>MKKSLNIRLMFVFVCMFFIAYIFLKRDISVFNHQSEYKRYDLVINEVMINNRNSIRDNEGDFEGWVEIYNRGDKAVNLKNFGLSNDSKQPFLWKFPDKIVEPKSFCLVWTSSKNISESDSPLHTNFKLNNNDKVIVLTGPTDNWRDIFLLKAMETNISYGRKPDGSSSLYGFDEGTPGNPNSIKSLVNGPNGARLSPPTFSHDSGFFTESFNLILKKNSSDSNIHYTIDGSTPTTNSNIYTNPVLIPSNDKSPTIIRARVYKDGYPTSKTITHSYFVSSDIYNKYNTPVISLVTDPENLFDYEKGIYITGKVFEQWKLSNPEKEINSATPANYNQRGKNWERQGTIELINEKGKLDLVQDIGIRIYGGYSRSQNLKSLSLSANKDYDNTDYFYYDFFNEKSKSQIYDKDIDRFSRILLRTSATDSKHSLFRDVLIQSLIKTPQYLDTQSFKPCILYINGDYYGIHNIREAYDSDYINDHYNIKKEDIVIIKNPTGIAGVEVEEGYPGDEMHYNRMIKYLKVHDIKEDDVYDFIKTQIDIENFIEYNVLQIYCDNRDWPGNNLRIWRNRTPTYDPNSTYGHDGRWRWMVFDLDYGFGLFQGEKAVMNNSLKRATEKNGPDWPNPPWSTFLLRTLLENDEFKYQFINTFADRLNDSYSPKMVLDKVNTIKEIYSPNIEEHIKRWNLHDNDINNWIEEIEVIKAFAIKRPDYIRQYIMEYFDLRGLNKIEVNMTEGGFIKVNSLEIKQSDTPWAGIYFKDIPLTIEAVPQKGFIFTGWEGSNNSQDKKIKINLSQDSNIKGIFKKIESN</sequence>
<dbReference type="Gene3D" id="2.60.40.1260">
    <property type="entry name" value="Lamin Tail domain"/>
    <property type="match status" value="1"/>
</dbReference>
<dbReference type="AlphaFoldDB" id="A0A942UU99"/>
<evidence type="ECO:0000256" key="1">
    <source>
        <dbReference type="SAM" id="Phobius"/>
    </source>
</evidence>
<keyword evidence="1" id="KW-1133">Transmembrane helix</keyword>
<dbReference type="PROSITE" id="PS51841">
    <property type="entry name" value="LTD"/>
    <property type="match status" value="1"/>
</dbReference>
<dbReference type="RefSeq" id="WP_203367293.1">
    <property type="nucleotide sequence ID" value="NZ_WSFT01000048.1"/>
</dbReference>
<reference evidence="3" key="1">
    <citation type="submission" date="2019-12" db="EMBL/GenBank/DDBJ databases">
        <title>Clostridiaceae gen. nov. sp. nov., isolated from sediment in Xinjiang, China.</title>
        <authorList>
            <person name="Zhang R."/>
        </authorList>
    </citation>
    <scope>NUCLEOTIDE SEQUENCE</scope>
    <source>
        <strain evidence="3">D2Q-11</strain>
    </source>
</reference>
<protein>
    <submittedName>
        <fullName evidence="3">CotH kinase family protein</fullName>
    </submittedName>
</protein>
<accession>A0A942UU99</accession>
<dbReference type="Pfam" id="PF08757">
    <property type="entry name" value="CotH"/>
    <property type="match status" value="1"/>
</dbReference>
<keyword evidence="4" id="KW-1185">Reference proteome</keyword>
<dbReference type="GO" id="GO:0016301">
    <property type="term" value="F:kinase activity"/>
    <property type="evidence" value="ECO:0007669"/>
    <property type="project" value="UniProtKB-KW"/>
</dbReference>
<dbReference type="Proteomes" id="UP000724672">
    <property type="component" value="Unassembled WGS sequence"/>
</dbReference>
<dbReference type="Pfam" id="PF00932">
    <property type="entry name" value="LTD"/>
    <property type="match status" value="1"/>
</dbReference>
<keyword evidence="1" id="KW-0472">Membrane</keyword>
<dbReference type="InterPro" id="IPR059177">
    <property type="entry name" value="GH29D-like_dom"/>
</dbReference>
<dbReference type="Pfam" id="PF13290">
    <property type="entry name" value="CHB_HEX_C_1"/>
    <property type="match status" value="1"/>
</dbReference>
<dbReference type="InterPro" id="IPR014867">
    <property type="entry name" value="Spore_coat_CotH_CotH2/3/7"/>
</dbReference>
<evidence type="ECO:0000313" key="3">
    <source>
        <dbReference type="EMBL" id="MBS4539369.1"/>
    </source>
</evidence>
<keyword evidence="3" id="KW-0808">Transferase</keyword>
<evidence type="ECO:0000313" key="4">
    <source>
        <dbReference type="Proteomes" id="UP000724672"/>
    </source>
</evidence>
<dbReference type="SUPFAM" id="SSF74853">
    <property type="entry name" value="Lamin A/C globular tail domain"/>
    <property type="match status" value="1"/>
</dbReference>